<keyword evidence="2" id="KW-0853">WD repeat</keyword>
<dbReference type="InterPro" id="IPR040251">
    <property type="entry name" value="SEC31-like"/>
</dbReference>
<dbReference type="GO" id="GO:0005198">
    <property type="term" value="F:structural molecule activity"/>
    <property type="evidence" value="ECO:0007669"/>
    <property type="project" value="TreeGrafter"/>
</dbReference>
<dbReference type="GO" id="GO:0007029">
    <property type="term" value="P:endoplasmic reticulum organization"/>
    <property type="evidence" value="ECO:0007669"/>
    <property type="project" value="TreeGrafter"/>
</dbReference>
<dbReference type="PANTHER" id="PTHR13923">
    <property type="entry name" value="SEC31-RELATED PROTEIN"/>
    <property type="match status" value="1"/>
</dbReference>
<dbReference type="Gene3D" id="1.25.40.1030">
    <property type="match status" value="1"/>
</dbReference>
<accession>A0A7J8PK33</accession>
<dbReference type="Proteomes" id="UP000593578">
    <property type="component" value="Unassembled WGS sequence"/>
</dbReference>
<evidence type="ECO:0000313" key="5">
    <source>
        <dbReference type="EMBL" id="MBA0589503.1"/>
    </source>
</evidence>
<dbReference type="EMBL" id="JABEZZ010000007">
    <property type="protein sequence ID" value="MBA0589503.1"/>
    <property type="molecule type" value="Genomic_DNA"/>
</dbReference>
<dbReference type="AlphaFoldDB" id="A0A7J8PK33"/>
<gene>
    <name evidence="5" type="ORF">Gorai_018247</name>
</gene>
<evidence type="ECO:0000256" key="3">
    <source>
        <dbReference type="ARBA" id="ARBA00022737"/>
    </source>
</evidence>
<feature type="compositionally biased region" description="Basic and acidic residues" evidence="4">
    <location>
        <begin position="528"/>
        <end position="539"/>
    </location>
</feature>
<organism evidence="5 6">
    <name type="scientific">Gossypium raimondii</name>
    <name type="common">Peruvian cotton</name>
    <name type="synonym">Gossypium klotzschianum subsp. raimondii</name>
    <dbReference type="NCBI Taxonomy" id="29730"/>
    <lineage>
        <taxon>Eukaryota</taxon>
        <taxon>Viridiplantae</taxon>
        <taxon>Streptophyta</taxon>
        <taxon>Embryophyta</taxon>
        <taxon>Tracheophyta</taxon>
        <taxon>Spermatophyta</taxon>
        <taxon>Magnoliopsida</taxon>
        <taxon>eudicotyledons</taxon>
        <taxon>Gunneridae</taxon>
        <taxon>Pentapetalae</taxon>
        <taxon>rosids</taxon>
        <taxon>malvids</taxon>
        <taxon>Malvales</taxon>
        <taxon>Malvaceae</taxon>
        <taxon>Malvoideae</taxon>
        <taxon>Gossypium</taxon>
    </lineage>
</organism>
<reference evidence="5 6" key="1">
    <citation type="journal article" date="2019" name="Genome Biol. Evol.">
        <title>Insights into the evolution of the New World diploid cottons (Gossypium, subgenus Houzingenia) based on genome sequencing.</title>
        <authorList>
            <person name="Grover C.E."/>
            <person name="Arick M.A. 2nd"/>
            <person name="Thrash A."/>
            <person name="Conover J.L."/>
            <person name="Sanders W.S."/>
            <person name="Peterson D.G."/>
            <person name="Frelichowski J.E."/>
            <person name="Scheffler J.A."/>
            <person name="Scheffler B.E."/>
            <person name="Wendel J.F."/>
        </authorList>
    </citation>
    <scope>NUCLEOTIDE SEQUENCE [LARGE SCALE GENOMIC DNA]</scope>
    <source>
        <strain evidence="5">8</strain>
        <tissue evidence="5">Leaf</tissue>
    </source>
</reference>
<proteinExistence type="predicted"/>
<dbReference type="GO" id="GO:0090110">
    <property type="term" value="P:COPII-coated vesicle cargo loading"/>
    <property type="evidence" value="ECO:0007669"/>
    <property type="project" value="TreeGrafter"/>
</dbReference>
<feature type="region of interest" description="Disordered" evidence="4">
    <location>
        <begin position="516"/>
        <end position="539"/>
    </location>
</feature>
<keyword evidence="1" id="KW-0813">Transport</keyword>
<evidence type="ECO:0000313" key="6">
    <source>
        <dbReference type="Proteomes" id="UP000593578"/>
    </source>
</evidence>
<evidence type="ECO:0000256" key="4">
    <source>
        <dbReference type="SAM" id="MobiDB-lite"/>
    </source>
</evidence>
<sequence>MGLLKVMFEDDGSARTKLLMHLGFSLPAEEKDTVQDDLSWSVNETTHEDKVEEKMGYGGEKEATLFAADNGEDFFNNLPSPKAYTPVSTSENSFAVESTVPSADLIPQESDGLEESADASFDDAVQRALVVGDYKGAVEQCIAANKISDALVIAHVGGSSLWESTRDQYLKMSRLPYLKVVSAMVNNDLTNLVNSKPLNFWKETLALLCTFAQGEEWAVLCDILATKLMVAEIWSSCLTTENDGKSYVDLLQDLMEKTIVLALATGQKRFSASLCKLVENYAENLASQGLLTTAMGYLKLFGSDELSPELVILKDRIAFSTGHEKETSASVFGNSHPASGPVFEPSQQELATSQIHASVPDSAYDENYQHSFSSYGGYAPPALYQPQPPPANTFVPTTAPHFSSGGAYPTYPLPHGAGSLASVPSPMGSVPGPKVSQVVAPTSTPRGFMPATNPPVVQRPGMGPMQPPSPTQPRPVQPAAAPAAPPPTVQTVDTSNFPAHQKPVITTLTGLFNETSQALGGSRANPAKKREIEGQFKEN</sequence>
<feature type="region of interest" description="Disordered" evidence="4">
    <location>
        <begin position="443"/>
        <end position="491"/>
    </location>
</feature>
<feature type="non-terminal residue" evidence="5">
    <location>
        <position position="539"/>
    </location>
</feature>
<protein>
    <recommendedName>
        <fullName evidence="7">Ancestral coatomer element 1 Sec16/Sec31 domain-containing protein</fullName>
    </recommendedName>
</protein>
<evidence type="ECO:0000256" key="2">
    <source>
        <dbReference type="ARBA" id="ARBA00022574"/>
    </source>
</evidence>
<comment type="caution">
    <text evidence="5">The sequence shown here is derived from an EMBL/GenBank/DDBJ whole genome shotgun (WGS) entry which is preliminary data.</text>
</comment>
<evidence type="ECO:0008006" key="7">
    <source>
        <dbReference type="Google" id="ProtNLM"/>
    </source>
</evidence>
<dbReference type="GO" id="GO:0030127">
    <property type="term" value="C:COPII vesicle coat"/>
    <property type="evidence" value="ECO:0007669"/>
    <property type="project" value="TreeGrafter"/>
</dbReference>
<evidence type="ECO:0000256" key="1">
    <source>
        <dbReference type="ARBA" id="ARBA00022448"/>
    </source>
</evidence>
<dbReference type="GO" id="GO:0070971">
    <property type="term" value="C:endoplasmic reticulum exit site"/>
    <property type="evidence" value="ECO:0007669"/>
    <property type="project" value="TreeGrafter"/>
</dbReference>
<dbReference type="PANTHER" id="PTHR13923:SF11">
    <property type="entry name" value="SECRETORY 31, ISOFORM D"/>
    <property type="match status" value="1"/>
</dbReference>
<name>A0A7J8PK33_GOSRA</name>
<feature type="compositionally biased region" description="Pro residues" evidence="4">
    <location>
        <begin position="465"/>
        <end position="476"/>
    </location>
</feature>
<keyword evidence="3" id="KW-0677">Repeat</keyword>